<proteinExistence type="predicted"/>
<dbReference type="EMBL" id="CP046622">
    <property type="protein sequence ID" value="QGW80525.1"/>
    <property type="molecule type" value="Genomic_DNA"/>
</dbReference>
<feature type="chain" id="PRO_5026310913" evidence="2">
    <location>
        <begin position="24"/>
        <end position="102"/>
    </location>
</feature>
<reference evidence="3 4" key="1">
    <citation type="submission" date="2019-12" db="EMBL/GenBank/DDBJ databases">
        <title>Hybrid Genome Assemblies of two High G+C Isolates from Undergraduate Microbiology Courses.</title>
        <authorList>
            <person name="Ne Ville C.J."/>
            <person name="Enright D."/>
            <person name="Hernandez I."/>
            <person name="Dodsworth J."/>
            <person name="Orwin P.M."/>
        </authorList>
    </citation>
    <scope>NUCLEOTIDE SEQUENCE [LARGE SCALE GENOMIC DNA]</scope>
    <source>
        <strain evidence="3 4">CSUSB</strain>
    </source>
</reference>
<feature type="region of interest" description="Disordered" evidence="1">
    <location>
        <begin position="22"/>
        <end position="102"/>
    </location>
</feature>
<organism evidence="3 4">
    <name type="scientific">Variovorax paradoxus</name>
    <dbReference type="NCBI Taxonomy" id="34073"/>
    <lineage>
        <taxon>Bacteria</taxon>
        <taxon>Pseudomonadati</taxon>
        <taxon>Pseudomonadota</taxon>
        <taxon>Betaproteobacteria</taxon>
        <taxon>Burkholderiales</taxon>
        <taxon>Comamonadaceae</taxon>
        <taxon>Variovorax</taxon>
    </lineage>
</organism>
<evidence type="ECO:0000256" key="1">
    <source>
        <dbReference type="SAM" id="MobiDB-lite"/>
    </source>
</evidence>
<feature type="compositionally biased region" description="Low complexity" evidence="1">
    <location>
        <begin position="34"/>
        <end position="48"/>
    </location>
</feature>
<sequence length="102" mass="10113">MTRSIKMTMATIALTSAAGFAIAQGNPPTTGSPNPATGAGQQTQQNTPMGTTGTPATNQGTMSGSTGGTTTNQATTSPSTGQDMSNQGGSQGSMRMARADRN</sequence>
<evidence type="ECO:0000313" key="4">
    <source>
        <dbReference type="Proteomes" id="UP000425817"/>
    </source>
</evidence>
<evidence type="ECO:0000313" key="3">
    <source>
        <dbReference type="EMBL" id="QGW80525.1"/>
    </source>
</evidence>
<evidence type="ECO:0000256" key="2">
    <source>
        <dbReference type="SAM" id="SignalP"/>
    </source>
</evidence>
<dbReference type="AlphaFoldDB" id="A0A6I6HG07"/>
<feature type="signal peptide" evidence="2">
    <location>
        <begin position="1"/>
        <end position="23"/>
    </location>
</feature>
<feature type="compositionally biased region" description="Low complexity" evidence="1">
    <location>
        <begin position="57"/>
        <end position="81"/>
    </location>
</feature>
<accession>A0A6I6HG07</accession>
<name>A0A6I6HG07_VARPD</name>
<dbReference type="RefSeq" id="WP_157611727.1">
    <property type="nucleotide sequence ID" value="NZ_CP046622.1"/>
</dbReference>
<protein>
    <submittedName>
        <fullName evidence="3">Proteophosphoglycan ppg4</fullName>
    </submittedName>
</protein>
<keyword evidence="2" id="KW-0732">Signal</keyword>
<gene>
    <name evidence="3" type="ORF">GOQ09_02460</name>
</gene>
<dbReference type="Proteomes" id="UP000425817">
    <property type="component" value="Chromosome"/>
</dbReference>